<proteinExistence type="predicted"/>
<comment type="caution">
    <text evidence="1">The sequence shown here is derived from an EMBL/GenBank/DDBJ whole genome shotgun (WGS) entry which is preliminary data.</text>
</comment>
<evidence type="ECO:0000313" key="1">
    <source>
        <dbReference type="EMBL" id="MBZ7975020.1"/>
    </source>
</evidence>
<dbReference type="Proteomes" id="UP001319828">
    <property type="component" value="Unassembled WGS sequence"/>
</dbReference>
<gene>
    <name evidence="1" type="ORF">H2252_06455</name>
</gene>
<reference evidence="1" key="1">
    <citation type="submission" date="2020-07" db="EMBL/GenBank/DDBJ databases">
        <title>Campylobacter molothri sp. nov. isolated from wild birds.</title>
        <authorList>
            <person name="Miller W.G."/>
            <person name="Chapman M.H."/>
            <person name="Yee E."/>
            <person name="Lopes B.S."/>
            <person name="Forbes K.J."/>
        </authorList>
    </citation>
    <scope>NUCLEOTIDE SEQUENCE</scope>
    <source>
        <strain evidence="1">RM9754</strain>
    </source>
</reference>
<accession>A0ACC5W3F6</accession>
<name>A0ACC5W3F6_9BACT</name>
<keyword evidence="2" id="KW-1185">Reference proteome</keyword>
<protein>
    <submittedName>
        <fullName evidence="1">Glycosyltransferase</fullName>
    </submittedName>
</protein>
<sequence length="358" mass="41472">MKITFIIATLNSGGAERVLVTLANAFCKEHEVSIIKFHQGDSFYPLENNINLKTLPDFRFDTIYHKIISRFKKMFTLRKFLKQTPSDVFISFLDTTNIACIIATIGLNTPLIISEHSNQAYLKSKMWRFLRRLTYPYCNALSVLGSSDKFYYQKFVKKVELLLNPCHFSAEIPLQSSFEKENLILFVGRLDANKNPMMFLKAIDKIDQNTQKKYRFLVAGDGELRSILEKKAKKMHANIEFLGKVENIKELYKKAKILCLCSFVEGLPTVLIESLYFDVCRISTLYHDGSKDLIEDGKDGILVECDNEEMLAKKIELVLQNEDFRLNLVQNAKKRCINFDINEIKQQWLKLIKEVIYA</sequence>
<organism evidence="1 2">
    <name type="scientific">Campylobacter molothri</name>
    <dbReference type="NCBI Taxonomy" id="1032242"/>
    <lineage>
        <taxon>Bacteria</taxon>
        <taxon>Pseudomonadati</taxon>
        <taxon>Campylobacterota</taxon>
        <taxon>Epsilonproteobacteria</taxon>
        <taxon>Campylobacterales</taxon>
        <taxon>Campylobacteraceae</taxon>
        <taxon>Campylobacter</taxon>
    </lineage>
</organism>
<evidence type="ECO:0000313" key="2">
    <source>
        <dbReference type="Proteomes" id="UP001319828"/>
    </source>
</evidence>
<dbReference type="EMBL" id="JACHUQ010000013">
    <property type="protein sequence ID" value="MBZ7975020.1"/>
    <property type="molecule type" value="Genomic_DNA"/>
</dbReference>